<feature type="binding site" evidence="1">
    <location>
        <begin position="143"/>
        <end position="150"/>
    </location>
    <ligand>
        <name>ATP</name>
        <dbReference type="ChEBI" id="CHEBI:30616"/>
    </ligand>
</feature>
<feature type="coiled-coil region" evidence="2">
    <location>
        <begin position="822"/>
        <end position="888"/>
    </location>
</feature>
<feature type="coiled-coil region" evidence="2">
    <location>
        <begin position="1075"/>
        <end position="1102"/>
    </location>
</feature>
<dbReference type="AlphaFoldDB" id="A0A9W7FA14"/>
<dbReference type="SMART" id="SM00129">
    <property type="entry name" value="KISc"/>
    <property type="match status" value="1"/>
</dbReference>
<keyword evidence="1" id="KW-0547">Nucleotide-binding</keyword>
<dbReference type="Proteomes" id="UP001165082">
    <property type="component" value="Unassembled WGS sequence"/>
</dbReference>
<feature type="coiled-coil region" evidence="2">
    <location>
        <begin position="752"/>
        <end position="786"/>
    </location>
</feature>
<dbReference type="PROSITE" id="PS50067">
    <property type="entry name" value="KINESIN_MOTOR_2"/>
    <property type="match status" value="1"/>
</dbReference>
<dbReference type="InterPro" id="IPR001752">
    <property type="entry name" value="Kinesin_motor_dom"/>
</dbReference>
<feature type="coiled-coil region" evidence="2">
    <location>
        <begin position="565"/>
        <end position="592"/>
    </location>
</feature>
<comment type="caution">
    <text evidence="5">The sequence shown here is derived from an EMBL/GenBank/DDBJ whole genome shotgun (WGS) entry which is preliminary data.</text>
</comment>
<dbReference type="EMBL" id="BRXZ01000152">
    <property type="protein sequence ID" value="GMI06244.1"/>
    <property type="molecule type" value="Genomic_DNA"/>
</dbReference>
<evidence type="ECO:0000259" key="4">
    <source>
        <dbReference type="PROSITE" id="PS50067"/>
    </source>
</evidence>
<feature type="compositionally biased region" description="Low complexity" evidence="3">
    <location>
        <begin position="1135"/>
        <end position="1145"/>
    </location>
</feature>
<sequence>MSDLPALGTSSGGPPPPPDSRRASAPAAYQKPWSVNPAQAQQSADVNVSATVQVFCRFRPTKTDIASKSDKNALPSDAPFALDIDLNSVQSRPSTMFPDGGGRTFHFDRVFPPSAQQSSVYESVEDVVKGVMMGFNGTIMMYGQTSSGKTHSMEGVMTEDLSNPNRGICPRSISTLFSCISESSADMEFTIKLTFVEIYCEKIRDLLEPLSNNIRIKELPSGELVLSGVTEVYVTSEQEVYSVMHTGKANRATAPTLMNAESSRSHSLFMITVEQRDTKTERIIRARLVLGDLAGSERIKKTQVRGVRLDEAKMINRSLTTLGMVINSLTDGSKHVPYRDSKLTRVLQESLGGNSRTALIVCCAPERDHGQETISTLRFGERASRIKNKIVRNEELSVSELKELLDKANDEIVALKGIIVKLEEEREKKKSNKKSSTPMNAAAAAQDQLLRMVDDDQFTRDLLREVDNIGLEGDEILTSRLSETSVEEKAEVLGRQVEVLKQQLKKQRLMQIQAFRTQKELKGEIEMLRQDAMKVTVEDAGDDEDDAETVLTVDSLVTRDKLLELEGVEVALNRERTEHEKAKATILALQETLLALAGEKVKESHTSTPEKSRSKASHKFDLHNVLTGGDGEAVVDSPMAERTPIFDSCSAETPSMADVGVSTNQVKVEEKGMMTESGFDYEAEVGRLGEEVERLIEEKAVMAAEKESSESVLMAEVDNLKLAVTEMEGTGEERKEGLARLELESVEMKKTIETVGIEKDSLAESLEEAREEIGIARAELEAVKGENKRLEVHISSLMEGQREKEDENALLEISNVELKGTVEVMEREEKKREREVRRLQGLLDKMEVESKERMSEFEGIIGGNEERIAELTRELAAARKEAAEVLNAKKKGGAGGDGAPGQLGQLKSLSSELQSMIDDEIEELETELEEAENNALKANRELKAVRDELVSTKSEAFETEKELRKEISALRKRVDYHNEREERAKESVEKRRSSRGEFWSPSRTFSGDHGEEPQLSGSRRGTPGAEETLEGLKAELDLLEHQYHNNLDAHALVLETKEEVLRSLLKQNASLTMDRSALQRAAEQQQARIETLTEALQAMQKAQHLMGRGGVVRGGGGRSGGGGGGGIRGGGGLGSPTAGPSGAGAIKKPPSTN</sequence>
<feature type="compositionally biased region" description="Basic and acidic residues" evidence="3">
    <location>
        <begin position="974"/>
        <end position="995"/>
    </location>
</feature>
<comment type="similarity">
    <text evidence="1">Belongs to the TRAFAC class myosin-kinesin ATPase superfamily. Kinesin family.</text>
</comment>
<keyword evidence="1" id="KW-0505">Motor protein</keyword>
<dbReference type="PRINTS" id="PR00380">
    <property type="entry name" value="KINESINHEAVY"/>
</dbReference>
<dbReference type="GO" id="GO:0005524">
    <property type="term" value="F:ATP binding"/>
    <property type="evidence" value="ECO:0007669"/>
    <property type="project" value="UniProtKB-UniRule"/>
</dbReference>
<accession>A0A9W7FA14</accession>
<evidence type="ECO:0000313" key="6">
    <source>
        <dbReference type="Proteomes" id="UP001165082"/>
    </source>
</evidence>
<protein>
    <recommendedName>
        <fullName evidence="4">Kinesin motor domain-containing protein</fullName>
    </recommendedName>
</protein>
<evidence type="ECO:0000256" key="1">
    <source>
        <dbReference type="PROSITE-ProRule" id="PRU00283"/>
    </source>
</evidence>
<keyword evidence="2" id="KW-0175">Coiled coil</keyword>
<dbReference type="GO" id="GO:0008017">
    <property type="term" value="F:microtubule binding"/>
    <property type="evidence" value="ECO:0007669"/>
    <property type="project" value="InterPro"/>
</dbReference>
<dbReference type="PANTHER" id="PTHR47968:SF17">
    <property type="entry name" value="KINESIN-LIKE PROTEIN"/>
    <property type="match status" value="1"/>
</dbReference>
<keyword evidence="1" id="KW-0067">ATP-binding</keyword>
<gene>
    <name evidence="5" type="ORF">TrRE_jg11015</name>
</gene>
<name>A0A9W7FA14_9STRA</name>
<proteinExistence type="inferred from homology"/>
<dbReference type="InterPro" id="IPR036961">
    <property type="entry name" value="Kinesin_motor_dom_sf"/>
</dbReference>
<dbReference type="SUPFAM" id="SSF52540">
    <property type="entry name" value="P-loop containing nucleoside triphosphate hydrolases"/>
    <property type="match status" value="1"/>
</dbReference>
<feature type="region of interest" description="Disordered" evidence="3">
    <location>
        <begin position="1"/>
        <end position="42"/>
    </location>
</feature>
<dbReference type="GO" id="GO:0003777">
    <property type="term" value="F:microtubule motor activity"/>
    <property type="evidence" value="ECO:0007669"/>
    <property type="project" value="InterPro"/>
</dbReference>
<dbReference type="PANTHER" id="PTHR47968">
    <property type="entry name" value="CENTROMERE PROTEIN E"/>
    <property type="match status" value="1"/>
</dbReference>
<keyword evidence="6" id="KW-1185">Reference proteome</keyword>
<feature type="coiled-coil region" evidence="2">
    <location>
        <begin position="391"/>
        <end position="432"/>
    </location>
</feature>
<dbReference type="Pfam" id="PF00225">
    <property type="entry name" value="Kinesin"/>
    <property type="match status" value="1"/>
</dbReference>
<organism evidence="5 6">
    <name type="scientific">Triparma retinervis</name>
    <dbReference type="NCBI Taxonomy" id="2557542"/>
    <lineage>
        <taxon>Eukaryota</taxon>
        <taxon>Sar</taxon>
        <taxon>Stramenopiles</taxon>
        <taxon>Ochrophyta</taxon>
        <taxon>Bolidophyceae</taxon>
        <taxon>Parmales</taxon>
        <taxon>Triparmaceae</taxon>
        <taxon>Triparma</taxon>
    </lineage>
</organism>
<reference evidence="5" key="1">
    <citation type="submission" date="2022-07" db="EMBL/GenBank/DDBJ databases">
        <title>Genome analysis of Parmales, a sister group of diatoms, reveals the evolutionary specialization of diatoms from phago-mixotrophs to photoautotrophs.</title>
        <authorList>
            <person name="Ban H."/>
            <person name="Sato S."/>
            <person name="Yoshikawa S."/>
            <person name="Kazumasa Y."/>
            <person name="Nakamura Y."/>
            <person name="Ichinomiya M."/>
            <person name="Saitoh K."/>
            <person name="Sato N."/>
            <person name="Blanc-Mathieu R."/>
            <person name="Endo H."/>
            <person name="Kuwata A."/>
            <person name="Ogata H."/>
        </authorList>
    </citation>
    <scope>NUCLEOTIDE SEQUENCE</scope>
</reference>
<feature type="region of interest" description="Disordered" evidence="3">
    <location>
        <begin position="974"/>
        <end position="1025"/>
    </location>
</feature>
<evidence type="ECO:0000256" key="2">
    <source>
        <dbReference type="SAM" id="Coils"/>
    </source>
</evidence>
<dbReference type="Gene3D" id="3.40.850.10">
    <property type="entry name" value="Kinesin motor domain"/>
    <property type="match status" value="1"/>
</dbReference>
<dbReference type="OrthoDB" id="3176171at2759"/>
<feature type="region of interest" description="Disordered" evidence="3">
    <location>
        <begin position="1111"/>
        <end position="1153"/>
    </location>
</feature>
<dbReference type="GO" id="GO:0007018">
    <property type="term" value="P:microtubule-based movement"/>
    <property type="evidence" value="ECO:0007669"/>
    <property type="project" value="InterPro"/>
</dbReference>
<feature type="domain" description="Kinesin motor" evidence="4">
    <location>
        <begin position="51"/>
        <end position="386"/>
    </location>
</feature>
<dbReference type="InterPro" id="IPR027417">
    <property type="entry name" value="P-loop_NTPase"/>
</dbReference>
<feature type="compositionally biased region" description="Gly residues" evidence="3">
    <location>
        <begin position="1111"/>
        <end position="1134"/>
    </location>
</feature>
<evidence type="ECO:0000256" key="3">
    <source>
        <dbReference type="SAM" id="MobiDB-lite"/>
    </source>
</evidence>
<dbReference type="InterPro" id="IPR027640">
    <property type="entry name" value="Kinesin-like_fam"/>
</dbReference>
<evidence type="ECO:0000313" key="5">
    <source>
        <dbReference type="EMBL" id="GMI06244.1"/>
    </source>
</evidence>